<evidence type="ECO:0000256" key="1">
    <source>
        <dbReference type="ARBA" id="ARBA00004123"/>
    </source>
</evidence>
<dbReference type="FunFam" id="3.30.160.60:FF:000145">
    <property type="entry name" value="Zinc finger protein 574"/>
    <property type="match status" value="1"/>
</dbReference>
<evidence type="ECO:0000256" key="3">
    <source>
        <dbReference type="ARBA" id="ARBA00022723"/>
    </source>
</evidence>
<feature type="compositionally biased region" description="Basic and acidic residues" evidence="12">
    <location>
        <begin position="198"/>
        <end position="211"/>
    </location>
</feature>
<feature type="domain" description="C2H2-type" evidence="13">
    <location>
        <begin position="325"/>
        <end position="352"/>
    </location>
</feature>
<dbReference type="GO" id="GO:0005634">
    <property type="term" value="C:nucleus"/>
    <property type="evidence" value="ECO:0007669"/>
    <property type="project" value="UniProtKB-SubCell"/>
</dbReference>
<reference evidence="14" key="1">
    <citation type="journal article" date="2014" name="PLoS ONE">
        <title>Transcriptome-Based Identification of ABC Transporters in the Western Tarnished Plant Bug Lygus hesperus.</title>
        <authorList>
            <person name="Hull J.J."/>
            <person name="Chaney K."/>
            <person name="Geib S.M."/>
            <person name="Fabrick J.A."/>
            <person name="Brent C.S."/>
            <person name="Walsh D."/>
            <person name="Lavine L.C."/>
        </authorList>
    </citation>
    <scope>NUCLEOTIDE SEQUENCE</scope>
</reference>
<feature type="domain" description="C2H2-type" evidence="13">
    <location>
        <begin position="385"/>
        <end position="412"/>
    </location>
</feature>
<dbReference type="SUPFAM" id="SSF57667">
    <property type="entry name" value="beta-beta-alpha zinc fingers"/>
    <property type="match status" value="7"/>
</dbReference>
<dbReference type="GO" id="GO:0003677">
    <property type="term" value="F:DNA binding"/>
    <property type="evidence" value="ECO:0007669"/>
    <property type="project" value="UniProtKB-KW"/>
</dbReference>
<dbReference type="FunFam" id="3.30.160.60:FF:000744">
    <property type="entry name" value="zinc finger E-box-binding homeobox 1"/>
    <property type="match status" value="1"/>
</dbReference>
<feature type="domain" description="C2H2-type" evidence="13">
    <location>
        <begin position="265"/>
        <end position="292"/>
    </location>
</feature>
<dbReference type="InterPro" id="IPR036236">
    <property type="entry name" value="Znf_C2H2_sf"/>
</dbReference>
<dbReference type="FunFam" id="3.30.160.60:FF:001156">
    <property type="entry name" value="Zinc finger protein 407"/>
    <property type="match status" value="1"/>
</dbReference>
<dbReference type="FunFam" id="3.30.160.60:FF:000065">
    <property type="entry name" value="B-cell CLL/lymphoma 6, member B"/>
    <property type="match status" value="1"/>
</dbReference>
<comment type="similarity">
    <text evidence="2">Belongs to the krueppel C2H2-type zinc-finger protein family.</text>
</comment>
<reference evidence="14" key="2">
    <citation type="submission" date="2014-07" db="EMBL/GenBank/DDBJ databases">
        <authorList>
            <person name="Hull J."/>
        </authorList>
    </citation>
    <scope>NUCLEOTIDE SEQUENCE</scope>
</reference>
<keyword evidence="9" id="KW-0804">Transcription</keyword>
<proteinExistence type="inferred from homology"/>
<evidence type="ECO:0000256" key="10">
    <source>
        <dbReference type="ARBA" id="ARBA00023242"/>
    </source>
</evidence>
<dbReference type="PANTHER" id="PTHR24377">
    <property type="entry name" value="IP01015P-RELATED"/>
    <property type="match status" value="1"/>
</dbReference>
<dbReference type="Pfam" id="PF00096">
    <property type="entry name" value="zf-C2H2"/>
    <property type="match status" value="10"/>
</dbReference>
<dbReference type="FunFam" id="3.30.160.60:FF:000345">
    <property type="entry name" value="Zinc finger protein Gfi-1"/>
    <property type="match status" value="1"/>
</dbReference>
<evidence type="ECO:0000256" key="12">
    <source>
        <dbReference type="SAM" id="MobiDB-lite"/>
    </source>
</evidence>
<dbReference type="InterPro" id="IPR013087">
    <property type="entry name" value="Znf_C2H2_type"/>
</dbReference>
<dbReference type="GO" id="GO:0008270">
    <property type="term" value="F:zinc ion binding"/>
    <property type="evidence" value="ECO:0007669"/>
    <property type="project" value="UniProtKB-KW"/>
</dbReference>
<keyword evidence="3" id="KW-0479">Metal-binding</keyword>
<evidence type="ECO:0000256" key="5">
    <source>
        <dbReference type="ARBA" id="ARBA00022771"/>
    </source>
</evidence>
<feature type="domain" description="C2H2-type" evidence="13">
    <location>
        <begin position="413"/>
        <end position="440"/>
    </location>
</feature>
<accession>A0A0A9XMQ0</accession>
<comment type="subcellular location">
    <subcellularLocation>
        <location evidence="1">Nucleus</location>
    </subcellularLocation>
</comment>
<feature type="domain" description="C2H2-type" evidence="13">
    <location>
        <begin position="237"/>
        <end position="265"/>
    </location>
</feature>
<name>A0A0A9XMQ0_LYGHE</name>
<evidence type="ECO:0000256" key="8">
    <source>
        <dbReference type="ARBA" id="ARBA00023125"/>
    </source>
</evidence>
<evidence type="ECO:0000256" key="9">
    <source>
        <dbReference type="ARBA" id="ARBA00023163"/>
    </source>
</evidence>
<evidence type="ECO:0000256" key="6">
    <source>
        <dbReference type="ARBA" id="ARBA00022833"/>
    </source>
</evidence>
<dbReference type="FunFam" id="3.30.160.60:FF:000912">
    <property type="entry name" value="Zinc finger protein 660"/>
    <property type="match status" value="1"/>
</dbReference>
<dbReference type="SMART" id="SM00355">
    <property type="entry name" value="ZnF_C2H2"/>
    <property type="match status" value="13"/>
</dbReference>
<dbReference type="FunFam" id="3.30.160.60:FF:000624">
    <property type="entry name" value="zinc finger protein 697"/>
    <property type="match status" value="1"/>
</dbReference>
<feature type="domain" description="C2H2-type" evidence="13">
    <location>
        <begin position="515"/>
        <end position="542"/>
    </location>
</feature>
<feature type="compositionally biased region" description="Acidic residues" evidence="12">
    <location>
        <begin position="161"/>
        <end position="178"/>
    </location>
</feature>
<keyword evidence="8" id="KW-0238">DNA-binding</keyword>
<keyword evidence="5 11" id="KW-0863">Zinc-finger</keyword>
<organism evidence="14">
    <name type="scientific">Lygus hesperus</name>
    <name type="common">Western plant bug</name>
    <dbReference type="NCBI Taxonomy" id="30085"/>
    <lineage>
        <taxon>Eukaryota</taxon>
        <taxon>Metazoa</taxon>
        <taxon>Ecdysozoa</taxon>
        <taxon>Arthropoda</taxon>
        <taxon>Hexapoda</taxon>
        <taxon>Insecta</taxon>
        <taxon>Pterygota</taxon>
        <taxon>Neoptera</taxon>
        <taxon>Paraneoptera</taxon>
        <taxon>Hemiptera</taxon>
        <taxon>Heteroptera</taxon>
        <taxon>Panheteroptera</taxon>
        <taxon>Cimicomorpha</taxon>
        <taxon>Miridae</taxon>
        <taxon>Mirini</taxon>
        <taxon>Lygus</taxon>
    </lineage>
</organism>
<feature type="region of interest" description="Disordered" evidence="12">
    <location>
        <begin position="142"/>
        <end position="211"/>
    </location>
</feature>
<feature type="domain" description="C2H2-type" evidence="13">
    <location>
        <begin position="293"/>
        <end position="323"/>
    </location>
</feature>
<dbReference type="Gene3D" id="3.30.160.60">
    <property type="entry name" value="Classic Zinc Finger"/>
    <property type="match status" value="11"/>
</dbReference>
<evidence type="ECO:0000313" key="14">
    <source>
        <dbReference type="EMBL" id="JAG18395.1"/>
    </source>
</evidence>
<dbReference type="GO" id="GO:0000122">
    <property type="term" value="P:negative regulation of transcription by RNA polymerase II"/>
    <property type="evidence" value="ECO:0007669"/>
    <property type="project" value="UniProtKB-ARBA"/>
</dbReference>
<dbReference type="GO" id="GO:0045595">
    <property type="term" value="P:regulation of cell differentiation"/>
    <property type="evidence" value="ECO:0007669"/>
    <property type="project" value="UniProtKB-ARBA"/>
</dbReference>
<feature type="domain" description="C2H2-type" evidence="13">
    <location>
        <begin position="486"/>
        <end position="514"/>
    </location>
</feature>
<protein>
    <recommendedName>
        <fullName evidence="13">C2H2-type domain-containing protein</fullName>
    </recommendedName>
</protein>
<sequence>MINRRSSRYLNMAPKTGEKAVGRGRKKGTAASTPSKSDDSPSTGQKTLIDMWKKKVSDSPKGKVIPKKEKLTPKKGVEAENEEGKPYEAKCFFCPKTFKTLPGLKNHESKCKKKPKALNLETAETSKETDVTMDVLPNSVIITKDAEDPPNPESDPLAAPSEDDDDEEADEDGDDDGEERSREDLSNDGMSDEEDEEGFRKIKGDPDAEDIMEKPDENGLCLCCGEDFATAHSSGEYQCAVCQKLFQGKSSLERHIRTMHDGDNHTCPQCDAKCPDKGTLARHMYTHTGLKPYSCPVCKQEFSRKYHLVRHNMQTGCDGKAKPVFPCQVCGREFNRKDNLREHLRAHAGQTKRKKMFTCDICNEEFCGSNMLHLHRKTHLGDKQYACDFCPKKFQSSGAMKKHRRTHTGEKPYECDTCHKCFAAKETLNRHVRIHTGYKPHACNYCGKRFIQTSQLRSHLFYHTGQAGTVTLDALGGVVIGPHEPFACELCGKRFNRRARLNEHTKYTHLGAKPYECPHCSKQFIRKEDLNRHMIIHTGVKAHACPICSKSFAMKSSLKVHLLTHTKEPPRSCDECGRAFIRQDCLLRHMRNKHRDMLEEIRSEAEKKKLQQQLLQVAAEASLVDGMEDRTELDDKGLTDAVRELLTLLVDEATLRGLGWPEAGVESLLEAVIRRCGHEPAPGSTPHHDRLRHNIKLLFTVVIDDSAVKALLNNQTVDEVILHVLRLAKS</sequence>
<keyword evidence="10" id="KW-0539">Nucleus</keyword>
<feature type="compositionally biased region" description="Basic and acidic residues" evidence="12">
    <location>
        <begin position="51"/>
        <end position="85"/>
    </location>
</feature>
<dbReference type="PROSITE" id="PS00028">
    <property type="entry name" value="ZINC_FINGER_C2H2_1"/>
    <property type="match status" value="11"/>
</dbReference>
<dbReference type="InterPro" id="IPR050826">
    <property type="entry name" value="Krueppel_C2H2_ZnFinger"/>
</dbReference>
<keyword evidence="6" id="KW-0862">Zinc</keyword>
<dbReference type="EMBL" id="GBHO01025209">
    <property type="protein sequence ID" value="JAG18395.1"/>
    <property type="molecule type" value="Transcribed_RNA"/>
</dbReference>
<evidence type="ECO:0000256" key="11">
    <source>
        <dbReference type="PROSITE-ProRule" id="PRU00042"/>
    </source>
</evidence>
<evidence type="ECO:0000256" key="4">
    <source>
        <dbReference type="ARBA" id="ARBA00022737"/>
    </source>
</evidence>
<feature type="domain" description="C2H2-type" evidence="13">
    <location>
        <begin position="571"/>
        <end position="594"/>
    </location>
</feature>
<feature type="domain" description="C2H2-type" evidence="13">
    <location>
        <begin position="357"/>
        <end position="384"/>
    </location>
</feature>
<dbReference type="Pfam" id="PF13912">
    <property type="entry name" value="zf-C2H2_6"/>
    <property type="match status" value="1"/>
</dbReference>
<evidence type="ECO:0000256" key="2">
    <source>
        <dbReference type="ARBA" id="ARBA00006991"/>
    </source>
</evidence>
<keyword evidence="7" id="KW-0805">Transcription regulation</keyword>
<dbReference type="AlphaFoldDB" id="A0A0A9XMQ0"/>
<feature type="domain" description="C2H2-type" evidence="13">
    <location>
        <begin position="543"/>
        <end position="570"/>
    </location>
</feature>
<keyword evidence="4" id="KW-0677">Repeat</keyword>
<evidence type="ECO:0000256" key="7">
    <source>
        <dbReference type="ARBA" id="ARBA00023015"/>
    </source>
</evidence>
<feature type="domain" description="C2H2-type" evidence="13">
    <location>
        <begin position="441"/>
        <end position="468"/>
    </location>
</feature>
<gene>
    <name evidence="14" type="ORF">CM83_96574</name>
</gene>
<feature type="region of interest" description="Disordered" evidence="12">
    <location>
        <begin position="1"/>
        <end position="85"/>
    </location>
</feature>
<dbReference type="PROSITE" id="PS50157">
    <property type="entry name" value="ZINC_FINGER_C2H2_2"/>
    <property type="match status" value="12"/>
</dbReference>
<evidence type="ECO:0000259" key="13">
    <source>
        <dbReference type="PROSITE" id="PS50157"/>
    </source>
</evidence>